<accession>A0A0F9BQT5</accession>
<organism evidence="1">
    <name type="scientific">marine sediment metagenome</name>
    <dbReference type="NCBI Taxonomy" id="412755"/>
    <lineage>
        <taxon>unclassified sequences</taxon>
        <taxon>metagenomes</taxon>
        <taxon>ecological metagenomes</taxon>
    </lineage>
</organism>
<reference evidence="1" key="1">
    <citation type="journal article" date="2015" name="Nature">
        <title>Complex archaea that bridge the gap between prokaryotes and eukaryotes.</title>
        <authorList>
            <person name="Spang A."/>
            <person name="Saw J.H."/>
            <person name="Jorgensen S.L."/>
            <person name="Zaremba-Niedzwiedzka K."/>
            <person name="Martijn J."/>
            <person name="Lind A.E."/>
            <person name="van Eijk R."/>
            <person name="Schleper C."/>
            <person name="Guy L."/>
            <person name="Ettema T.J."/>
        </authorList>
    </citation>
    <scope>NUCLEOTIDE SEQUENCE</scope>
</reference>
<proteinExistence type="predicted"/>
<gene>
    <name evidence="1" type="ORF">LCGC14_2417360</name>
</gene>
<sequence>MKTSYVYVLRRFCNVNKLYYYYHHYDYEEDETEKIEEADGFQKTKDVRYQQQKCFEHYDIVKITTIEEIINSRSTKK</sequence>
<comment type="caution">
    <text evidence="1">The sequence shown here is derived from an EMBL/GenBank/DDBJ whole genome shotgun (WGS) entry which is preliminary data.</text>
</comment>
<protein>
    <submittedName>
        <fullName evidence="1">Uncharacterized protein</fullName>
    </submittedName>
</protein>
<dbReference type="AlphaFoldDB" id="A0A0F9BQT5"/>
<dbReference type="EMBL" id="LAZR01036671">
    <property type="protein sequence ID" value="KKL24235.1"/>
    <property type="molecule type" value="Genomic_DNA"/>
</dbReference>
<evidence type="ECO:0000313" key="1">
    <source>
        <dbReference type="EMBL" id="KKL24235.1"/>
    </source>
</evidence>
<name>A0A0F9BQT5_9ZZZZ</name>